<accession>A0ACD1BGA3</accession>
<proteinExistence type="predicted"/>
<dbReference type="Proteomes" id="UP000594603">
    <property type="component" value="Plasmid p1"/>
</dbReference>
<reference evidence="1" key="1">
    <citation type="submission" date="2020-04" db="EMBL/GenBank/DDBJ databases">
        <title>A novel bacterium ('Candidatus Sarcina troglodytae' sp. nov.) linked to a protracted, uniformly lethal epizootic among sanctuary western chimpanzees (Pan troglodytes verus) in Sierra Leone.</title>
        <authorList>
            <person name="Owens L.A."/>
            <person name="Colitti B."/>
            <person name="Hirji I."/>
            <person name="Pizaro A."/>
            <person name="Jaffe J.E."/>
            <person name="Moittie S."/>
            <person name="Bishop-Lilly K.A."/>
            <person name="Estrella L.A."/>
            <person name="Voegtly L.J."/>
            <person name="Kuhn J.H."/>
            <person name="Suen G."/>
            <person name="Deblois C.L."/>
            <person name="Dunn C."/>
            <person name="Juan-Salles C."/>
            <person name="Goldberg T.L."/>
        </authorList>
    </citation>
    <scope>NUCLEOTIDE SEQUENCE</scope>
    <source>
        <strain evidence="1">JB2</strain>
    </source>
</reference>
<organism evidence="1 2">
    <name type="scientific">Candidatus Sarcina troglodytae</name>
    <dbReference type="NCBI Taxonomy" id="2726954"/>
    <lineage>
        <taxon>Bacteria</taxon>
        <taxon>Bacillati</taxon>
        <taxon>Bacillota</taxon>
        <taxon>Clostridia</taxon>
        <taxon>Eubacteriales</taxon>
        <taxon>Clostridiaceae</taxon>
        <taxon>Sarcina</taxon>
    </lineage>
</organism>
<sequence length="164" mass="19274">MTYKFNYDKDFIKSINKTKKEQFFLSLSYSLGFIGITLTIIMFFINLNFKFILDKNLGVVILFLIVTFFILFLLCYKFHSKLFNKIIDNLIFVDTSEQFITLNNEYMLIGNKNVQQKIYFTDIISAVFSDEFVTIKIKNNTLFIPTNFENGAIFSEILANYLDS</sequence>
<dbReference type="EMBL" id="CP051755">
    <property type="protein sequence ID" value="QPJ86579.1"/>
    <property type="molecule type" value="Genomic_DNA"/>
</dbReference>
<keyword evidence="2" id="KW-1185">Reference proteome</keyword>
<geneLocation type="plasmid" evidence="1 2">
    <name>p1</name>
</geneLocation>
<evidence type="ECO:0000313" key="2">
    <source>
        <dbReference type="Proteomes" id="UP000594603"/>
    </source>
</evidence>
<evidence type="ECO:0000313" key="1">
    <source>
        <dbReference type="EMBL" id="QPJ86579.1"/>
    </source>
</evidence>
<name>A0ACD1BGA3_9CLOT</name>
<protein>
    <submittedName>
        <fullName evidence="1">Uncharacterized protein</fullName>
    </submittedName>
</protein>
<keyword evidence="1" id="KW-0614">Plasmid</keyword>
<gene>
    <name evidence="1" type="ORF">HH195_11445</name>
</gene>